<dbReference type="PANTHER" id="PTHR31948:SF171">
    <property type="entry name" value="HOMEOBOX DOMAIN-CONTAINING PROTEIN"/>
    <property type="match status" value="1"/>
</dbReference>
<dbReference type="Gramene" id="AUR62039798-RA">
    <property type="protein sequence ID" value="AUR62039798-RA:cds"/>
    <property type="gene ID" value="AUR62039798"/>
</dbReference>
<dbReference type="GO" id="GO:0000976">
    <property type="term" value="F:transcription cis-regulatory region binding"/>
    <property type="evidence" value="ECO:0007669"/>
    <property type="project" value="TreeGrafter"/>
</dbReference>
<feature type="domain" description="ZF-HD dimerization-type" evidence="4">
    <location>
        <begin position="33"/>
        <end position="82"/>
    </location>
</feature>
<evidence type="ECO:0000259" key="4">
    <source>
        <dbReference type="PROSITE" id="PS51523"/>
    </source>
</evidence>
<proteinExistence type="predicted"/>
<evidence type="ECO:0000313" key="6">
    <source>
        <dbReference type="Proteomes" id="UP000596660"/>
    </source>
</evidence>
<sequence length="100" mass="10861">MGKTRATAVSKSELRRGSIDYSTAFQIKTGVNYRQCQRNHAAYAGGYAIDGCREFMPSGNEGTNRALVCAACGCHRNFHRREVNSEVDFESSSANSSTGS</sequence>
<keyword evidence="6" id="KW-1185">Reference proteome</keyword>
<organism evidence="5 6">
    <name type="scientific">Chenopodium quinoa</name>
    <name type="common">Quinoa</name>
    <dbReference type="NCBI Taxonomy" id="63459"/>
    <lineage>
        <taxon>Eukaryota</taxon>
        <taxon>Viridiplantae</taxon>
        <taxon>Streptophyta</taxon>
        <taxon>Embryophyta</taxon>
        <taxon>Tracheophyta</taxon>
        <taxon>Spermatophyta</taxon>
        <taxon>Magnoliopsida</taxon>
        <taxon>eudicotyledons</taxon>
        <taxon>Gunneridae</taxon>
        <taxon>Pentapetalae</taxon>
        <taxon>Caryophyllales</taxon>
        <taxon>Chenopodiaceae</taxon>
        <taxon>Chenopodioideae</taxon>
        <taxon>Atripliceae</taxon>
        <taxon>Chenopodium</taxon>
    </lineage>
</organism>
<evidence type="ECO:0000313" key="5">
    <source>
        <dbReference type="EnsemblPlants" id="AUR62039798-RA:cds"/>
    </source>
</evidence>
<dbReference type="AlphaFoldDB" id="A0A803N3F6"/>
<protein>
    <recommendedName>
        <fullName evidence="4">ZF-HD dimerization-type domain-containing protein</fullName>
    </recommendedName>
</protein>
<keyword evidence="2" id="KW-0863">Zinc-finger</keyword>
<reference evidence="5" key="1">
    <citation type="journal article" date="2017" name="Nature">
        <title>The genome of Chenopodium quinoa.</title>
        <authorList>
            <person name="Jarvis D.E."/>
            <person name="Ho Y.S."/>
            <person name="Lightfoot D.J."/>
            <person name="Schmoeckel S.M."/>
            <person name="Li B."/>
            <person name="Borm T.J.A."/>
            <person name="Ohyanagi H."/>
            <person name="Mineta K."/>
            <person name="Michell C.T."/>
            <person name="Saber N."/>
            <person name="Kharbatia N.M."/>
            <person name="Rupper R.R."/>
            <person name="Sharp A.R."/>
            <person name="Dally N."/>
            <person name="Boughton B.A."/>
            <person name="Woo Y.H."/>
            <person name="Gao G."/>
            <person name="Schijlen E.G.W.M."/>
            <person name="Guo X."/>
            <person name="Momin A.A."/>
            <person name="Negrao S."/>
            <person name="Al-Babili S."/>
            <person name="Gehring C."/>
            <person name="Roessner U."/>
            <person name="Jung C."/>
            <person name="Murphy K."/>
            <person name="Arold S.T."/>
            <person name="Gojobori T."/>
            <person name="van der Linden C.G."/>
            <person name="van Loo E.N."/>
            <person name="Jellen E.N."/>
            <person name="Maughan P.J."/>
            <person name="Tester M."/>
        </authorList>
    </citation>
    <scope>NUCLEOTIDE SEQUENCE [LARGE SCALE GENOMIC DNA]</scope>
    <source>
        <strain evidence="5">cv. PI 614886</strain>
    </source>
</reference>
<dbReference type="GO" id="GO:0003700">
    <property type="term" value="F:DNA-binding transcription factor activity"/>
    <property type="evidence" value="ECO:0007669"/>
    <property type="project" value="TreeGrafter"/>
</dbReference>
<dbReference type="NCBIfam" id="TIGR01566">
    <property type="entry name" value="ZF_HD_prot_N"/>
    <property type="match status" value="1"/>
</dbReference>
<keyword evidence="1" id="KW-0479">Metal-binding</keyword>
<reference evidence="5" key="2">
    <citation type="submission" date="2021-03" db="UniProtKB">
        <authorList>
            <consortium name="EnsemblPlants"/>
        </authorList>
    </citation>
    <scope>IDENTIFICATION</scope>
</reference>
<dbReference type="EnsemblPlants" id="AUR62039798-RA">
    <property type="protein sequence ID" value="AUR62039798-RA:cds"/>
    <property type="gene ID" value="AUR62039798"/>
</dbReference>
<dbReference type="Pfam" id="PF04770">
    <property type="entry name" value="ZF-HD_dimer"/>
    <property type="match status" value="1"/>
</dbReference>
<accession>A0A803N3F6</accession>
<evidence type="ECO:0000256" key="1">
    <source>
        <dbReference type="ARBA" id="ARBA00022723"/>
    </source>
</evidence>
<evidence type="ECO:0000256" key="3">
    <source>
        <dbReference type="ARBA" id="ARBA00022833"/>
    </source>
</evidence>
<keyword evidence="3" id="KW-0862">Zinc</keyword>
<dbReference type="PROSITE" id="PS51523">
    <property type="entry name" value="ZF_HD_DIMER"/>
    <property type="match status" value="1"/>
</dbReference>
<dbReference type="GO" id="GO:0008270">
    <property type="term" value="F:zinc ion binding"/>
    <property type="evidence" value="ECO:0007669"/>
    <property type="project" value="UniProtKB-KW"/>
</dbReference>
<gene>
    <name evidence="5" type="primary">LOC110689047</name>
</gene>
<dbReference type="InterPro" id="IPR006456">
    <property type="entry name" value="ZF_HD_homeobox_Cys/His_dimer"/>
</dbReference>
<dbReference type="GO" id="GO:0005634">
    <property type="term" value="C:nucleus"/>
    <property type="evidence" value="ECO:0007669"/>
    <property type="project" value="TreeGrafter"/>
</dbReference>
<name>A0A803N3F6_CHEQI</name>
<dbReference type="GO" id="GO:0050793">
    <property type="term" value="P:regulation of developmental process"/>
    <property type="evidence" value="ECO:0007669"/>
    <property type="project" value="TreeGrafter"/>
</dbReference>
<dbReference type="OMA" id="GECECAL"/>
<dbReference type="PANTHER" id="PTHR31948">
    <property type="entry name" value="ZINC-FINGER HOMEODOMAIN PROTEIN 2"/>
    <property type="match status" value="1"/>
</dbReference>
<dbReference type="Proteomes" id="UP000596660">
    <property type="component" value="Unplaced"/>
</dbReference>
<evidence type="ECO:0000256" key="2">
    <source>
        <dbReference type="ARBA" id="ARBA00022771"/>
    </source>
</evidence>